<dbReference type="AlphaFoldDB" id="A0A2M7AWT9"/>
<protein>
    <submittedName>
        <fullName evidence="2">Uncharacterized protein</fullName>
    </submittedName>
</protein>
<organism evidence="2 3">
    <name type="scientific">Candidatus Portnoybacteria bacterium CG06_land_8_20_14_3_00_39_12</name>
    <dbReference type="NCBI Taxonomy" id="1974809"/>
    <lineage>
        <taxon>Bacteria</taxon>
        <taxon>Candidatus Portnoyibacteriota</taxon>
    </lineage>
</organism>
<evidence type="ECO:0000313" key="3">
    <source>
        <dbReference type="Proteomes" id="UP000228775"/>
    </source>
</evidence>
<evidence type="ECO:0000256" key="1">
    <source>
        <dbReference type="SAM" id="Phobius"/>
    </source>
</evidence>
<sequence>MAKNRKKYLIFSGAIVVVGTIVALLLLHGPSFIWQPAKIFSSSAKTQNQALKDIKGNLTSSLAQNLAGQLLNNPDFLRNEEDWDTLEKIAQDSDPAQIFPVPTVPDADIVISQDNSETSVNDYINKVYQTFNSRNQKMAEDFDKSDIEMLQEAIDQNDFKPLDKLLKVNDQITQDLKKIPAPNAWIEIHKEQIGLFMLYSNVIKTIQNTENDPLKSMIALERFQQLPNLMDGLAQKLAPMFGVDFNKLQNELSTAGQPTP</sequence>
<keyword evidence="1" id="KW-1133">Transmembrane helix</keyword>
<feature type="transmembrane region" description="Helical" evidence="1">
    <location>
        <begin position="7"/>
        <end position="27"/>
    </location>
</feature>
<comment type="caution">
    <text evidence="2">The sequence shown here is derived from an EMBL/GenBank/DDBJ whole genome shotgun (WGS) entry which is preliminary data.</text>
</comment>
<keyword evidence="1" id="KW-0812">Transmembrane</keyword>
<gene>
    <name evidence="2" type="ORF">COS76_02570</name>
</gene>
<evidence type="ECO:0000313" key="2">
    <source>
        <dbReference type="EMBL" id="PIU75105.1"/>
    </source>
</evidence>
<reference evidence="3" key="1">
    <citation type="submission" date="2017-09" db="EMBL/GenBank/DDBJ databases">
        <title>Depth-based differentiation of microbial function through sediment-hosted aquifers and enrichment of novel symbionts in the deep terrestrial subsurface.</title>
        <authorList>
            <person name="Probst A.J."/>
            <person name="Ladd B."/>
            <person name="Jarett J.K."/>
            <person name="Geller-Mcgrath D.E."/>
            <person name="Sieber C.M.K."/>
            <person name="Emerson J.B."/>
            <person name="Anantharaman K."/>
            <person name="Thomas B.C."/>
            <person name="Malmstrom R."/>
            <person name="Stieglmeier M."/>
            <person name="Klingl A."/>
            <person name="Woyke T."/>
            <person name="Ryan C.M."/>
            <person name="Banfield J.F."/>
        </authorList>
    </citation>
    <scope>NUCLEOTIDE SEQUENCE [LARGE SCALE GENOMIC DNA]</scope>
</reference>
<proteinExistence type="predicted"/>
<dbReference type="Proteomes" id="UP000228775">
    <property type="component" value="Unassembled WGS sequence"/>
</dbReference>
<dbReference type="EMBL" id="PEVY01000053">
    <property type="protein sequence ID" value="PIU75105.1"/>
    <property type="molecule type" value="Genomic_DNA"/>
</dbReference>
<keyword evidence="1" id="KW-0472">Membrane</keyword>
<accession>A0A2M7AWT9</accession>
<name>A0A2M7AWT9_9BACT</name>